<proteinExistence type="inferred from homology"/>
<dbReference type="CDD" id="cd00761">
    <property type="entry name" value="Glyco_tranf_GTA_type"/>
    <property type="match status" value="1"/>
</dbReference>
<protein>
    <recommendedName>
        <fullName evidence="4">Glycosyltransferase 2-like domain-containing protein</fullName>
    </recommendedName>
</protein>
<comment type="similarity">
    <text evidence="1">Belongs to the glycosyltransferase 2 family.</text>
</comment>
<feature type="non-terminal residue" evidence="5">
    <location>
        <position position="1"/>
    </location>
</feature>
<evidence type="ECO:0000256" key="1">
    <source>
        <dbReference type="ARBA" id="ARBA00006739"/>
    </source>
</evidence>
<gene>
    <name evidence="5" type="ORF">LCGC14_2686070</name>
</gene>
<feature type="domain" description="Glycosyltransferase 2-like" evidence="4">
    <location>
        <begin position="1"/>
        <end position="109"/>
    </location>
</feature>
<accession>A0A0F9CBM3</accession>
<dbReference type="InterPro" id="IPR001173">
    <property type="entry name" value="Glyco_trans_2-like"/>
</dbReference>
<evidence type="ECO:0000259" key="4">
    <source>
        <dbReference type="Pfam" id="PF00535"/>
    </source>
</evidence>
<reference evidence="5" key="1">
    <citation type="journal article" date="2015" name="Nature">
        <title>Complex archaea that bridge the gap between prokaryotes and eukaryotes.</title>
        <authorList>
            <person name="Spang A."/>
            <person name="Saw J.H."/>
            <person name="Jorgensen S.L."/>
            <person name="Zaremba-Niedzwiedzka K."/>
            <person name="Martijn J."/>
            <person name="Lind A.E."/>
            <person name="van Eijk R."/>
            <person name="Schleper C."/>
            <person name="Guy L."/>
            <person name="Ettema T.J."/>
        </authorList>
    </citation>
    <scope>NUCLEOTIDE SEQUENCE</scope>
</reference>
<dbReference type="PANTHER" id="PTHR43179">
    <property type="entry name" value="RHAMNOSYLTRANSFERASE WBBL"/>
    <property type="match status" value="1"/>
</dbReference>
<dbReference type="PANTHER" id="PTHR43179:SF12">
    <property type="entry name" value="GALACTOFURANOSYLTRANSFERASE GLFT2"/>
    <property type="match status" value="1"/>
</dbReference>
<dbReference type="Pfam" id="PF00535">
    <property type="entry name" value="Glycos_transf_2"/>
    <property type="match status" value="1"/>
</dbReference>
<dbReference type="AlphaFoldDB" id="A0A0F9CBM3"/>
<organism evidence="5">
    <name type="scientific">marine sediment metagenome</name>
    <dbReference type="NCBI Taxonomy" id="412755"/>
    <lineage>
        <taxon>unclassified sequences</taxon>
        <taxon>metagenomes</taxon>
        <taxon>ecological metagenomes</taxon>
    </lineage>
</organism>
<dbReference type="EMBL" id="LAZR01047485">
    <property type="protein sequence ID" value="KKK94116.1"/>
    <property type="molecule type" value="Genomic_DNA"/>
</dbReference>
<evidence type="ECO:0000256" key="3">
    <source>
        <dbReference type="ARBA" id="ARBA00022679"/>
    </source>
</evidence>
<evidence type="ECO:0000256" key="2">
    <source>
        <dbReference type="ARBA" id="ARBA00022676"/>
    </source>
</evidence>
<keyword evidence="2" id="KW-0328">Glycosyltransferase</keyword>
<dbReference type="GO" id="GO:0016757">
    <property type="term" value="F:glycosyltransferase activity"/>
    <property type="evidence" value="ECO:0007669"/>
    <property type="project" value="UniProtKB-KW"/>
</dbReference>
<evidence type="ECO:0000313" key="5">
    <source>
        <dbReference type="EMBL" id="KKK94116.1"/>
    </source>
</evidence>
<comment type="caution">
    <text evidence="5">The sequence shown here is derived from an EMBL/GenBank/DDBJ whole genome shotgun (WGS) entry which is preliminary data.</text>
</comment>
<dbReference type="InterPro" id="IPR029044">
    <property type="entry name" value="Nucleotide-diphossugar_trans"/>
</dbReference>
<sequence length="284" mass="31266">TYPPTELFLVNDGNIRVDPALMRMAESAGIRSRVICRGEPSSAASRNAGLSAATGDIVVCIDDDMILPPNLLSELVDLYERDAHGVVAGIGILCEQIPRTWKWRLWEVVSTATGRVRWAPRRAASRYVRVGAALAGRLRPARMMSGGAMSLRGRIARWARFDESMKGYSFGEDREFSYRIGREHALFVAPSLRVEHAPAAGGRGDWRKRGGVYVENILYIVRRSVDGGAGTVLLVALDFAATMVQYSLWAVLTWRRENLDFAIGMAEALLRRGAGAVRKILCGC</sequence>
<dbReference type="Gene3D" id="3.90.550.10">
    <property type="entry name" value="Spore Coat Polysaccharide Biosynthesis Protein SpsA, Chain A"/>
    <property type="match status" value="1"/>
</dbReference>
<name>A0A0F9CBM3_9ZZZZ</name>
<keyword evidence="3" id="KW-0808">Transferase</keyword>
<dbReference type="SUPFAM" id="SSF53448">
    <property type="entry name" value="Nucleotide-diphospho-sugar transferases"/>
    <property type="match status" value="1"/>
</dbReference>